<dbReference type="HOGENOM" id="CLU_2821998_0_0_9"/>
<dbReference type="STRING" id="649639.Bcell_1405"/>
<dbReference type="Proteomes" id="UP000001401">
    <property type="component" value="Chromosome"/>
</dbReference>
<keyword evidence="1" id="KW-1133">Transmembrane helix</keyword>
<keyword evidence="1" id="KW-0472">Membrane</keyword>
<name>E6TUB2_EVAC2</name>
<evidence type="ECO:0000313" key="3">
    <source>
        <dbReference type="Proteomes" id="UP000001401"/>
    </source>
</evidence>
<dbReference type="EMBL" id="CP002394">
    <property type="protein sequence ID" value="ADU29668.1"/>
    <property type="molecule type" value="Genomic_DNA"/>
</dbReference>
<protein>
    <submittedName>
        <fullName evidence="2">Uncharacterized protein</fullName>
    </submittedName>
</protein>
<reference evidence="2" key="1">
    <citation type="submission" date="2010-12" db="EMBL/GenBank/DDBJ databases">
        <title>Complete sequence of Bacillus cellulosilyticus DSM 2522.</title>
        <authorList>
            <consortium name="US DOE Joint Genome Institute"/>
            <person name="Lucas S."/>
            <person name="Copeland A."/>
            <person name="Lapidus A."/>
            <person name="Cheng J.-F."/>
            <person name="Bruce D."/>
            <person name="Goodwin L."/>
            <person name="Pitluck S."/>
            <person name="Chertkov O."/>
            <person name="Detter J.C."/>
            <person name="Han C."/>
            <person name="Tapia R."/>
            <person name="Land M."/>
            <person name="Hauser L."/>
            <person name="Jeffries C."/>
            <person name="Kyrpides N."/>
            <person name="Ivanova N."/>
            <person name="Mikhailova N."/>
            <person name="Brumm P."/>
            <person name="Mead D."/>
            <person name="Woyke T."/>
        </authorList>
    </citation>
    <scope>NUCLEOTIDE SEQUENCE [LARGE SCALE GENOMIC DNA]</scope>
    <source>
        <strain evidence="2">DSM 2522</strain>
    </source>
</reference>
<evidence type="ECO:0000313" key="2">
    <source>
        <dbReference type="EMBL" id="ADU29668.1"/>
    </source>
</evidence>
<sequence>MDFFTMPDRAEGGFAYAYIIMIFVFIAASFTVNRLKRANKKRSEKENVEEVKMYEYEENDINHSKE</sequence>
<proteinExistence type="predicted"/>
<feature type="transmembrane region" description="Helical" evidence="1">
    <location>
        <begin position="15"/>
        <end position="35"/>
    </location>
</feature>
<evidence type="ECO:0000256" key="1">
    <source>
        <dbReference type="SAM" id="Phobius"/>
    </source>
</evidence>
<keyword evidence="3" id="KW-1185">Reference proteome</keyword>
<dbReference type="RefSeq" id="WP_013488005.1">
    <property type="nucleotide sequence ID" value="NC_014829.1"/>
</dbReference>
<gene>
    <name evidence="2" type="ordered locus">Bcell_1405</name>
</gene>
<accession>E6TUB2</accession>
<dbReference type="KEGG" id="bco:Bcell_1405"/>
<dbReference type="AlphaFoldDB" id="E6TUB2"/>
<keyword evidence="1" id="KW-0812">Transmembrane</keyword>
<organism evidence="2 3">
    <name type="scientific">Evansella cellulosilytica (strain ATCC 21833 / DSM 2522 / FERM P-1141 / JCM 9156 / N-4)</name>
    <name type="common">Bacillus cellulosilyticus</name>
    <dbReference type="NCBI Taxonomy" id="649639"/>
    <lineage>
        <taxon>Bacteria</taxon>
        <taxon>Bacillati</taxon>
        <taxon>Bacillota</taxon>
        <taxon>Bacilli</taxon>
        <taxon>Bacillales</taxon>
        <taxon>Bacillaceae</taxon>
        <taxon>Evansella</taxon>
    </lineage>
</organism>
<dbReference type="OrthoDB" id="2942504at2"/>